<sequence length="98" mass="10844">MGNVTKPSSSRRLSPSRLGLSSHAVVAVQSSLLLSLRRSSPIVSTSQKSPIVARAWLSLTIALLCCRWLRYLVVYNSSSRTDQSDYFLKVNNFVSTLL</sequence>
<dbReference type="AlphaFoldDB" id="A0A0A0K8Z3"/>
<keyword evidence="2" id="KW-1185">Reference proteome</keyword>
<protein>
    <submittedName>
        <fullName evidence="1">Uncharacterized protein</fullName>
    </submittedName>
</protein>
<gene>
    <name evidence="1" type="ORF">Csa_7G237810</name>
</gene>
<proteinExistence type="predicted"/>
<reference evidence="1 2" key="1">
    <citation type="journal article" date="2009" name="Nat. Genet.">
        <title>The genome of the cucumber, Cucumis sativus L.</title>
        <authorList>
            <person name="Huang S."/>
            <person name="Li R."/>
            <person name="Zhang Z."/>
            <person name="Li L."/>
            <person name="Gu X."/>
            <person name="Fan W."/>
            <person name="Lucas W.J."/>
            <person name="Wang X."/>
            <person name="Xie B."/>
            <person name="Ni P."/>
            <person name="Ren Y."/>
            <person name="Zhu H."/>
            <person name="Li J."/>
            <person name="Lin K."/>
            <person name="Jin W."/>
            <person name="Fei Z."/>
            <person name="Li G."/>
            <person name="Staub J."/>
            <person name="Kilian A."/>
            <person name="van der Vossen E.A."/>
            <person name="Wu Y."/>
            <person name="Guo J."/>
            <person name="He J."/>
            <person name="Jia Z."/>
            <person name="Ren Y."/>
            <person name="Tian G."/>
            <person name="Lu Y."/>
            <person name="Ruan J."/>
            <person name="Qian W."/>
            <person name="Wang M."/>
            <person name="Huang Q."/>
            <person name="Li B."/>
            <person name="Xuan Z."/>
            <person name="Cao J."/>
            <person name="Asan"/>
            <person name="Wu Z."/>
            <person name="Zhang J."/>
            <person name="Cai Q."/>
            <person name="Bai Y."/>
            <person name="Zhao B."/>
            <person name="Han Y."/>
            <person name="Li Y."/>
            <person name="Li X."/>
            <person name="Wang S."/>
            <person name="Shi Q."/>
            <person name="Liu S."/>
            <person name="Cho W.K."/>
            <person name="Kim J.Y."/>
            <person name="Xu Y."/>
            <person name="Heller-Uszynska K."/>
            <person name="Miao H."/>
            <person name="Cheng Z."/>
            <person name="Zhang S."/>
            <person name="Wu J."/>
            <person name="Yang Y."/>
            <person name="Kang H."/>
            <person name="Li M."/>
            <person name="Liang H."/>
            <person name="Ren X."/>
            <person name="Shi Z."/>
            <person name="Wen M."/>
            <person name="Jian M."/>
            <person name="Yang H."/>
            <person name="Zhang G."/>
            <person name="Yang Z."/>
            <person name="Chen R."/>
            <person name="Liu S."/>
            <person name="Li J."/>
            <person name="Ma L."/>
            <person name="Liu H."/>
            <person name="Zhou Y."/>
            <person name="Zhao J."/>
            <person name="Fang X."/>
            <person name="Li G."/>
            <person name="Fang L."/>
            <person name="Li Y."/>
            <person name="Liu D."/>
            <person name="Zheng H."/>
            <person name="Zhang Y."/>
            <person name="Qin N."/>
            <person name="Li Z."/>
            <person name="Yang G."/>
            <person name="Yang S."/>
            <person name="Bolund L."/>
            <person name="Kristiansen K."/>
            <person name="Zheng H."/>
            <person name="Li S."/>
            <person name="Zhang X."/>
            <person name="Yang H."/>
            <person name="Wang J."/>
            <person name="Sun R."/>
            <person name="Zhang B."/>
            <person name="Jiang S."/>
            <person name="Wang J."/>
            <person name="Du Y."/>
            <person name="Li S."/>
        </authorList>
    </citation>
    <scope>NUCLEOTIDE SEQUENCE [LARGE SCALE GENOMIC DNA]</scope>
    <source>
        <strain evidence="2">cv. 9930</strain>
    </source>
</reference>
<name>A0A0A0K8Z3_CUCSA</name>
<dbReference type="Gramene" id="KGN44266">
    <property type="protein sequence ID" value="KGN44266"/>
    <property type="gene ID" value="Csa_7G237810"/>
</dbReference>
<accession>A0A0A0K8Z3</accession>
<reference evidence="1 2" key="4">
    <citation type="journal article" date="2011" name="BMC Genomics">
        <title>RNA-Seq improves annotation of protein-coding genes in the cucumber genome.</title>
        <authorList>
            <person name="Li Z."/>
            <person name="Zhang Z."/>
            <person name="Yan P."/>
            <person name="Huang S."/>
            <person name="Fei Z."/>
            <person name="Lin K."/>
        </authorList>
    </citation>
    <scope>NUCLEOTIDE SEQUENCE [LARGE SCALE GENOMIC DNA]</scope>
    <source>
        <strain evidence="2">cv. 9930</strain>
    </source>
</reference>
<reference evidence="1 2" key="2">
    <citation type="journal article" date="2009" name="PLoS ONE">
        <title>An integrated genetic and cytogenetic map of the cucumber genome.</title>
        <authorList>
            <person name="Ren Y."/>
            <person name="Zhang Z."/>
            <person name="Liu J."/>
            <person name="Staub J.E."/>
            <person name="Han Y."/>
            <person name="Cheng Z."/>
            <person name="Li X."/>
            <person name="Lu J."/>
            <person name="Miao H."/>
            <person name="Kang H."/>
            <person name="Xie B."/>
            <person name="Gu X."/>
            <person name="Wang X."/>
            <person name="Du Y."/>
            <person name="Jin W."/>
            <person name="Huang S."/>
        </authorList>
    </citation>
    <scope>NUCLEOTIDE SEQUENCE [LARGE SCALE GENOMIC DNA]</scope>
    <source>
        <strain evidence="2">cv. 9930</strain>
    </source>
</reference>
<evidence type="ECO:0000313" key="1">
    <source>
        <dbReference type="EMBL" id="KGN44266.1"/>
    </source>
</evidence>
<evidence type="ECO:0000313" key="2">
    <source>
        <dbReference type="Proteomes" id="UP000029981"/>
    </source>
</evidence>
<reference evidence="1 2" key="3">
    <citation type="journal article" date="2010" name="BMC Genomics">
        <title>Transcriptome sequencing and comparative analysis of cucumber flowers with different sex types.</title>
        <authorList>
            <person name="Guo S."/>
            <person name="Zheng Y."/>
            <person name="Joung J.G."/>
            <person name="Liu S."/>
            <person name="Zhang Z."/>
            <person name="Crasta O.R."/>
            <person name="Sobral B.W."/>
            <person name="Xu Y."/>
            <person name="Huang S."/>
            <person name="Fei Z."/>
        </authorList>
    </citation>
    <scope>NUCLEOTIDE SEQUENCE [LARGE SCALE GENOMIC DNA]</scope>
    <source>
        <strain evidence="2">cv. 9930</strain>
    </source>
</reference>
<dbReference type="EMBL" id="CM002928">
    <property type="protein sequence ID" value="KGN44266.1"/>
    <property type="molecule type" value="Genomic_DNA"/>
</dbReference>
<organism evidence="1 2">
    <name type="scientific">Cucumis sativus</name>
    <name type="common">Cucumber</name>
    <dbReference type="NCBI Taxonomy" id="3659"/>
    <lineage>
        <taxon>Eukaryota</taxon>
        <taxon>Viridiplantae</taxon>
        <taxon>Streptophyta</taxon>
        <taxon>Embryophyta</taxon>
        <taxon>Tracheophyta</taxon>
        <taxon>Spermatophyta</taxon>
        <taxon>Magnoliopsida</taxon>
        <taxon>eudicotyledons</taxon>
        <taxon>Gunneridae</taxon>
        <taxon>Pentapetalae</taxon>
        <taxon>rosids</taxon>
        <taxon>fabids</taxon>
        <taxon>Cucurbitales</taxon>
        <taxon>Cucurbitaceae</taxon>
        <taxon>Benincaseae</taxon>
        <taxon>Cucumis</taxon>
    </lineage>
</organism>
<dbReference type="Proteomes" id="UP000029981">
    <property type="component" value="Chromosome 7"/>
</dbReference>